<protein>
    <submittedName>
        <fullName evidence="1">Uncharacterized protein</fullName>
    </submittedName>
</protein>
<accession>A0ABN6MX33</accession>
<reference evidence="2" key="1">
    <citation type="journal article" date="2022" name="Int. J. Syst. Evol. Microbiol.">
        <title>Anaeromyxobacter oryzae sp. nov., Anaeromyxobacter diazotrophicus sp. nov. and Anaeromyxobacter paludicola sp. nov., isolated from paddy soils.</title>
        <authorList>
            <person name="Itoh H."/>
            <person name="Xu Z."/>
            <person name="Mise K."/>
            <person name="Masuda Y."/>
            <person name="Ushijima N."/>
            <person name="Hayakawa C."/>
            <person name="Shiratori Y."/>
            <person name="Senoo K."/>
        </authorList>
    </citation>
    <scope>NUCLEOTIDE SEQUENCE [LARGE SCALE GENOMIC DNA]</scope>
    <source>
        <strain evidence="2">Red232</strain>
    </source>
</reference>
<sequence length="380" mass="38953">MAPAGLAAVALWVLAAAPRVELDAGIELRTESAGNTLGAPFEQQVVEARPSVALRLEGPRTRAAATYAPWFLLANPGAETGTMHRIDATVRQALSAAWNAELHGAAAGGVTPSWRSLLGGPLETAPTALLIRREQAQLDARVTGLLSPRASLSMDTRLLAGQGSAPTVRALRVGAGLEWLATPRDRLAGGGFGEVADASGRQSAAVAVLGGPARRLTPSAEGSVQVGVGALRDGAPGAPTTVLRTAPTASCAGTLRLLENRLTTDASLRFVPALSTWDGRASWRTELLATMHAVVSRTWAASVYANGARIEGPYQPLAHVGELIVSTTWAAPGGRAAVTGGILTRFQRGGGVPGVVETGALVSVSLLRIPVTEASPGGPR</sequence>
<dbReference type="RefSeq" id="WP_248354445.1">
    <property type="nucleotide sequence ID" value="NZ_AP025591.1"/>
</dbReference>
<gene>
    <name evidence="1" type="ORF">AMOR_45250</name>
</gene>
<keyword evidence="2" id="KW-1185">Reference proteome</keyword>
<evidence type="ECO:0000313" key="2">
    <source>
        <dbReference type="Proteomes" id="UP001162891"/>
    </source>
</evidence>
<evidence type="ECO:0000313" key="1">
    <source>
        <dbReference type="EMBL" id="BDG05529.1"/>
    </source>
</evidence>
<dbReference type="Proteomes" id="UP001162891">
    <property type="component" value="Chromosome"/>
</dbReference>
<proteinExistence type="predicted"/>
<dbReference type="EMBL" id="AP025591">
    <property type="protein sequence ID" value="BDG05529.1"/>
    <property type="molecule type" value="Genomic_DNA"/>
</dbReference>
<organism evidence="1 2">
    <name type="scientific">Anaeromyxobacter oryzae</name>
    <dbReference type="NCBI Taxonomy" id="2918170"/>
    <lineage>
        <taxon>Bacteria</taxon>
        <taxon>Pseudomonadati</taxon>
        <taxon>Myxococcota</taxon>
        <taxon>Myxococcia</taxon>
        <taxon>Myxococcales</taxon>
        <taxon>Cystobacterineae</taxon>
        <taxon>Anaeromyxobacteraceae</taxon>
        <taxon>Anaeromyxobacter</taxon>
    </lineage>
</organism>
<name>A0ABN6MX33_9BACT</name>